<sequence length="931" mass="95541">MKHRLPLPVREMRAELPLLACLAVLVALLTAAVNATGPLLDRLEVRALDERLAAAQRTDTLVRVTGEFDQLSTATPPAAQFAAGEPTPLGEDLDWALAQAEPELVGGLHGSLTLTSTRVDLPSSTVRTPAGPAELSLLYADDAPAAGSYAQGRPPRATGRDRPVELAVSTRTAQRLHLRPGSRLRLDGGLSSLHAPALVTGVFRAPEPAAPGAGPRLWREQPLLACPLDVKGAPVHAQALIAPGSLEPLQHYGLPRFQAQWRLRLDLADAADRFAGDRGRAALVRALSEYGQLVRTHFCEDCSTLKPTGDTYTDQARPLVEDFGAQWHRAQQLTSFAVASLAGVGLAAVVVTARLAVRRRAPAHRLQRARGASATGLALARALQTAPAALLGLAAGLALSRALIPAGPSPAALATAAAAWLTLPVLTWRSLREGALRTPAETPVHRRATAEAAVLLLAAAGVLALRLRGPASADGADPQLAAVPLLCALAVVIVLVRLYPLPLHALARLTARRRGALGLIAAARAAKDAPAATLALLVLVTTLGSAVFGGLVTSTVEAGRATALTWSTGGADAVLTGATDPAAARALRRAPGVAHTARLRLVRTDLTSTRSGAARTSVYLLAPDAPQLTAAAPDSATAAALRAVPEADARGGLLVIPVLATAGTTDRQTGDTFETTLKGARVQVRVVGELPRRTLQDPPLGPLLRQAPAAGADGEAPVLLAPAASLDAAERAGAALRAESATLLYAAPGKALDPAAVRAAAPPTAPGSPYGALLFHAEEAQRTDGDGVLDVVRTVHGACTALAAAFALLALLLELLLSAPDRGRTASYLRTLGLAPRPATLLGLLQLAPMALAAALGGLTLGYALPAALGPALDLRALTGGPVQPPLHTDHARTLALGAGLLALIACAVAADQLAARRRGVGAVLRLGENR</sequence>
<organism evidence="2 3">
    <name type="scientific">Streptomyces polyrhachis</name>
    <dbReference type="NCBI Taxonomy" id="1282885"/>
    <lineage>
        <taxon>Bacteria</taxon>
        <taxon>Bacillati</taxon>
        <taxon>Actinomycetota</taxon>
        <taxon>Actinomycetes</taxon>
        <taxon>Kitasatosporales</taxon>
        <taxon>Streptomycetaceae</taxon>
        <taxon>Streptomyces</taxon>
    </lineage>
</organism>
<reference evidence="3" key="1">
    <citation type="journal article" date="2019" name="Int. J. Syst. Evol. Microbiol.">
        <title>The Global Catalogue of Microorganisms (GCM) 10K type strain sequencing project: providing services to taxonomists for standard genome sequencing and annotation.</title>
        <authorList>
            <consortium name="The Broad Institute Genomics Platform"/>
            <consortium name="The Broad Institute Genome Sequencing Center for Infectious Disease"/>
            <person name="Wu L."/>
            <person name="Ma J."/>
        </authorList>
    </citation>
    <scope>NUCLEOTIDE SEQUENCE [LARGE SCALE GENOMIC DNA]</scope>
    <source>
        <strain evidence="3">CGMCC 1.13681</strain>
    </source>
</reference>
<evidence type="ECO:0000256" key="1">
    <source>
        <dbReference type="SAM" id="Phobius"/>
    </source>
</evidence>
<feature type="transmembrane region" description="Helical" evidence="1">
    <location>
        <begin position="378"/>
        <end position="399"/>
    </location>
</feature>
<dbReference type="RefSeq" id="WP_386413682.1">
    <property type="nucleotide sequence ID" value="NZ_JBHSZO010000011.1"/>
</dbReference>
<keyword evidence="1" id="KW-0812">Transmembrane</keyword>
<feature type="transmembrane region" description="Helical" evidence="1">
    <location>
        <begin position="448"/>
        <end position="467"/>
    </location>
</feature>
<keyword evidence="3" id="KW-1185">Reference proteome</keyword>
<keyword evidence="1" id="KW-1133">Transmembrane helix</keyword>
<comment type="caution">
    <text evidence="2">The sequence shown here is derived from an EMBL/GenBank/DDBJ whole genome shotgun (WGS) entry which is preliminary data.</text>
</comment>
<evidence type="ECO:0008006" key="4">
    <source>
        <dbReference type="Google" id="ProtNLM"/>
    </source>
</evidence>
<feature type="transmembrane region" description="Helical" evidence="1">
    <location>
        <begin position="892"/>
        <end position="911"/>
    </location>
</feature>
<dbReference type="Proteomes" id="UP001596413">
    <property type="component" value="Unassembled WGS sequence"/>
</dbReference>
<feature type="transmembrane region" description="Helical" evidence="1">
    <location>
        <begin position="479"/>
        <end position="499"/>
    </location>
</feature>
<keyword evidence="1" id="KW-0472">Membrane</keyword>
<gene>
    <name evidence="2" type="ORF">ACFQLX_09195</name>
</gene>
<protein>
    <recommendedName>
        <fullName evidence="4">ABC transport system permease protein</fullName>
    </recommendedName>
</protein>
<feature type="transmembrane region" description="Helical" evidence="1">
    <location>
        <begin position="411"/>
        <end position="428"/>
    </location>
</feature>
<feature type="transmembrane region" description="Helical" evidence="1">
    <location>
        <begin position="841"/>
        <end position="865"/>
    </location>
</feature>
<evidence type="ECO:0000313" key="2">
    <source>
        <dbReference type="EMBL" id="MFC7218341.1"/>
    </source>
</evidence>
<evidence type="ECO:0000313" key="3">
    <source>
        <dbReference type="Proteomes" id="UP001596413"/>
    </source>
</evidence>
<name>A0ABW2GF29_9ACTN</name>
<accession>A0ABW2GF29</accession>
<dbReference type="EMBL" id="JBHSZO010000011">
    <property type="protein sequence ID" value="MFC7218341.1"/>
    <property type="molecule type" value="Genomic_DNA"/>
</dbReference>
<proteinExistence type="predicted"/>
<feature type="transmembrane region" description="Helical" evidence="1">
    <location>
        <begin position="534"/>
        <end position="552"/>
    </location>
</feature>
<feature type="transmembrane region" description="Helical" evidence="1">
    <location>
        <begin position="801"/>
        <end position="820"/>
    </location>
</feature>
<feature type="transmembrane region" description="Helical" evidence="1">
    <location>
        <begin position="336"/>
        <end position="357"/>
    </location>
</feature>